<evidence type="ECO:0000313" key="1">
    <source>
        <dbReference type="EMBL" id="OMO84201.1"/>
    </source>
</evidence>
<dbReference type="STRING" id="93759.A0A1R3INR6"/>
<dbReference type="AlphaFoldDB" id="A0A1R3INR6"/>
<dbReference type="PANTHER" id="PTHR31696:SF69">
    <property type="entry name" value="PROTEIN MIZU-KUSSEI 1-LIKE"/>
    <property type="match status" value="1"/>
</dbReference>
<dbReference type="EMBL" id="AWUE01017869">
    <property type="protein sequence ID" value="OMO84201.1"/>
    <property type="molecule type" value="Genomic_DNA"/>
</dbReference>
<dbReference type="PANTHER" id="PTHR31696">
    <property type="entry name" value="PROTEIN MIZU-KUSSEI 1"/>
    <property type="match status" value="1"/>
</dbReference>
<dbReference type="GO" id="GO:0010274">
    <property type="term" value="P:hydrotropism"/>
    <property type="evidence" value="ECO:0007669"/>
    <property type="project" value="InterPro"/>
</dbReference>
<accession>A0A1R3INR6</accession>
<dbReference type="Pfam" id="PF04759">
    <property type="entry name" value="DUF617"/>
    <property type="match status" value="1"/>
</dbReference>
<dbReference type="OrthoDB" id="337038at2759"/>
<protein>
    <submittedName>
        <fullName evidence="1">Uncharacterized protein</fullName>
    </submittedName>
</protein>
<gene>
    <name evidence="1" type="ORF">COLO4_22165</name>
</gene>
<keyword evidence="2" id="KW-1185">Reference proteome</keyword>
<organism evidence="1 2">
    <name type="scientific">Corchorus olitorius</name>
    <dbReference type="NCBI Taxonomy" id="93759"/>
    <lineage>
        <taxon>Eukaryota</taxon>
        <taxon>Viridiplantae</taxon>
        <taxon>Streptophyta</taxon>
        <taxon>Embryophyta</taxon>
        <taxon>Tracheophyta</taxon>
        <taxon>Spermatophyta</taxon>
        <taxon>Magnoliopsida</taxon>
        <taxon>eudicotyledons</taxon>
        <taxon>Gunneridae</taxon>
        <taxon>Pentapetalae</taxon>
        <taxon>rosids</taxon>
        <taxon>malvids</taxon>
        <taxon>Malvales</taxon>
        <taxon>Malvaceae</taxon>
        <taxon>Grewioideae</taxon>
        <taxon>Apeibeae</taxon>
        <taxon>Corchorus</taxon>
    </lineage>
</organism>
<reference evidence="2" key="1">
    <citation type="submission" date="2013-09" db="EMBL/GenBank/DDBJ databases">
        <title>Corchorus olitorius genome sequencing.</title>
        <authorList>
            <person name="Alam M."/>
            <person name="Haque M.S."/>
            <person name="Islam M.S."/>
            <person name="Emdad E.M."/>
            <person name="Islam M.M."/>
            <person name="Ahmed B."/>
            <person name="Halim A."/>
            <person name="Hossen Q.M.M."/>
            <person name="Hossain M.Z."/>
            <person name="Ahmed R."/>
            <person name="Khan M.M."/>
            <person name="Islam R."/>
            <person name="Rashid M.M."/>
            <person name="Khan S.A."/>
            <person name="Rahman M.S."/>
            <person name="Alam M."/>
            <person name="Yahiya A.S."/>
            <person name="Khan M.S."/>
            <person name="Azam M.S."/>
            <person name="Haque T."/>
            <person name="Lashkar M.Z.H."/>
            <person name="Akhand A.I."/>
            <person name="Morshed G."/>
            <person name="Roy S."/>
            <person name="Uddin K.S."/>
            <person name="Rabeya T."/>
            <person name="Hossain A.S."/>
            <person name="Chowdhury A."/>
            <person name="Snigdha A.R."/>
            <person name="Mortoza M.S."/>
            <person name="Matin S.A."/>
            <person name="Hoque S.M.E."/>
            <person name="Islam M.K."/>
            <person name="Roy D.K."/>
            <person name="Haider R."/>
            <person name="Moosa M.M."/>
            <person name="Elias S.M."/>
            <person name="Hasan A.M."/>
            <person name="Jahan S."/>
            <person name="Shafiuddin M."/>
            <person name="Mahmood N."/>
            <person name="Shommy N.S."/>
        </authorList>
    </citation>
    <scope>NUCLEOTIDE SEQUENCE [LARGE SCALE GENOMIC DNA]</scope>
    <source>
        <strain evidence="2">cv. O-4</strain>
    </source>
</reference>
<dbReference type="NCBIfam" id="TIGR01570">
    <property type="entry name" value="A_thal_3588"/>
    <property type="match status" value="1"/>
</dbReference>
<evidence type="ECO:0000313" key="2">
    <source>
        <dbReference type="Proteomes" id="UP000187203"/>
    </source>
</evidence>
<dbReference type="Proteomes" id="UP000187203">
    <property type="component" value="Unassembled WGS sequence"/>
</dbReference>
<dbReference type="InterPro" id="IPR006460">
    <property type="entry name" value="MIZ1-like_pln"/>
</dbReference>
<comment type="caution">
    <text evidence="1">The sequence shown here is derived from an EMBL/GenBank/DDBJ whole genome shotgun (WGS) entry which is preliminary data.</text>
</comment>
<proteinExistence type="predicted"/>
<name>A0A1R3INR6_9ROSI</name>
<sequence>MDGCENTSFRSHLQQALGNLLRQIIDFLQPCWAYNKLIFFRCFPNAIPLVTGTIICPINGNKIKLCLQETTKSVHYVLIELPISTAAFSSSIQCGVLRIVLEPVLDPGRSSESWTTYCNGKKVGFARMLGAGEEQWLLQMMEMVSAGAGILLHKDSEAGGYKYLRGQFDRVVGSDDSEAYHLVDPSYCFGQELSIFFLNN</sequence>